<dbReference type="EC" id="2.7.1.180" evidence="2"/>
<dbReference type="PANTHER" id="PTHR30040">
    <property type="entry name" value="THIAMINE BIOSYNTHESIS LIPOPROTEIN APBE"/>
    <property type="match status" value="1"/>
</dbReference>
<evidence type="ECO:0000256" key="5">
    <source>
        <dbReference type="ARBA" id="ARBA00022679"/>
    </source>
</evidence>
<dbReference type="InterPro" id="IPR024932">
    <property type="entry name" value="ApbE"/>
</dbReference>
<evidence type="ECO:0000313" key="11">
    <source>
        <dbReference type="EMBL" id="SVB38497.1"/>
    </source>
</evidence>
<proteinExistence type="predicted"/>
<comment type="catalytic activity">
    <reaction evidence="10">
        <text>L-threonyl-[protein] + FAD = FMN-L-threonyl-[protein] + AMP + H(+)</text>
        <dbReference type="Rhea" id="RHEA:36847"/>
        <dbReference type="Rhea" id="RHEA-COMP:11060"/>
        <dbReference type="Rhea" id="RHEA-COMP:11061"/>
        <dbReference type="ChEBI" id="CHEBI:15378"/>
        <dbReference type="ChEBI" id="CHEBI:30013"/>
        <dbReference type="ChEBI" id="CHEBI:57692"/>
        <dbReference type="ChEBI" id="CHEBI:74257"/>
        <dbReference type="ChEBI" id="CHEBI:456215"/>
        <dbReference type="EC" id="2.7.1.180"/>
    </reaction>
</comment>
<organism evidence="11">
    <name type="scientific">marine metagenome</name>
    <dbReference type="NCBI Taxonomy" id="408172"/>
    <lineage>
        <taxon>unclassified sequences</taxon>
        <taxon>metagenomes</taxon>
        <taxon>ecological metagenomes</taxon>
    </lineage>
</organism>
<dbReference type="PANTHER" id="PTHR30040:SF2">
    <property type="entry name" value="FAD:PROTEIN FMN TRANSFERASE"/>
    <property type="match status" value="1"/>
</dbReference>
<protein>
    <recommendedName>
        <fullName evidence="3">FAD:protein FMN transferase</fullName>
        <ecNumber evidence="2">2.7.1.180</ecNumber>
    </recommendedName>
    <alternativeName>
        <fullName evidence="9">Flavin transferase</fullName>
    </alternativeName>
</protein>
<dbReference type="InterPro" id="IPR003374">
    <property type="entry name" value="ApbE-like_sf"/>
</dbReference>
<keyword evidence="6" id="KW-0479">Metal-binding</keyword>
<reference evidence="11" key="1">
    <citation type="submission" date="2018-05" db="EMBL/GenBank/DDBJ databases">
        <authorList>
            <person name="Lanie J.A."/>
            <person name="Ng W.-L."/>
            <person name="Kazmierczak K.M."/>
            <person name="Andrzejewski T.M."/>
            <person name="Davidsen T.M."/>
            <person name="Wayne K.J."/>
            <person name="Tettelin H."/>
            <person name="Glass J.I."/>
            <person name="Rusch D."/>
            <person name="Podicherti R."/>
            <person name="Tsui H.-C.T."/>
            <person name="Winkler M.E."/>
        </authorList>
    </citation>
    <scope>NUCLEOTIDE SEQUENCE</scope>
</reference>
<gene>
    <name evidence="11" type="ORF">METZ01_LOCUS191351</name>
</gene>
<dbReference type="SUPFAM" id="SSF143631">
    <property type="entry name" value="ApbE-like"/>
    <property type="match status" value="1"/>
</dbReference>
<evidence type="ECO:0000256" key="7">
    <source>
        <dbReference type="ARBA" id="ARBA00022827"/>
    </source>
</evidence>
<comment type="cofactor">
    <cofactor evidence="1">
        <name>Mg(2+)</name>
        <dbReference type="ChEBI" id="CHEBI:18420"/>
    </cofactor>
</comment>
<evidence type="ECO:0000256" key="2">
    <source>
        <dbReference type="ARBA" id="ARBA00011955"/>
    </source>
</evidence>
<evidence type="ECO:0000256" key="3">
    <source>
        <dbReference type="ARBA" id="ARBA00016337"/>
    </source>
</evidence>
<keyword evidence="8" id="KW-0460">Magnesium</keyword>
<evidence type="ECO:0000256" key="8">
    <source>
        <dbReference type="ARBA" id="ARBA00022842"/>
    </source>
</evidence>
<sequence>STWAPKSPLSQLNRSVPGTLVPLPEEVIAFLSEARHWSERTGGSFDPAVGALVDAWDQRGSGRVPTGQELAIALENTGQSLLRIEGAHAVREKEAAWIDTGAFGKGAGLRAIKEILEEELDARVLVDLGGQLLVRSAGSLPREVEVAHPSRRGESILTLTIANGSIATSGTSERWFENDGERYGHILDPRTGLPVAHWGSVTVVSEDPFEADVLATALYVMGPDEALVWAERNTRAAVLVVHEREEGLDINWTSNMEVMLEKLKASRF</sequence>
<dbReference type="AlphaFoldDB" id="A0A382DLK7"/>
<dbReference type="Gene3D" id="3.10.520.10">
    <property type="entry name" value="ApbE-like domains"/>
    <property type="match status" value="1"/>
</dbReference>
<evidence type="ECO:0000256" key="9">
    <source>
        <dbReference type="ARBA" id="ARBA00031306"/>
    </source>
</evidence>
<keyword evidence="5" id="KW-0808">Transferase</keyword>
<evidence type="ECO:0000256" key="4">
    <source>
        <dbReference type="ARBA" id="ARBA00022630"/>
    </source>
</evidence>
<evidence type="ECO:0000256" key="1">
    <source>
        <dbReference type="ARBA" id="ARBA00001946"/>
    </source>
</evidence>
<feature type="non-terminal residue" evidence="11">
    <location>
        <position position="1"/>
    </location>
</feature>
<dbReference type="Pfam" id="PF02424">
    <property type="entry name" value="ApbE"/>
    <property type="match status" value="1"/>
</dbReference>
<dbReference type="EMBL" id="UINC01039674">
    <property type="protein sequence ID" value="SVB38497.1"/>
    <property type="molecule type" value="Genomic_DNA"/>
</dbReference>
<evidence type="ECO:0000256" key="6">
    <source>
        <dbReference type="ARBA" id="ARBA00022723"/>
    </source>
</evidence>
<accession>A0A382DLK7</accession>
<dbReference type="GO" id="GO:0016740">
    <property type="term" value="F:transferase activity"/>
    <property type="evidence" value="ECO:0007669"/>
    <property type="project" value="UniProtKB-KW"/>
</dbReference>
<keyword evidence="4" id="KW-0285">Flavoprotein</keyword>
<name>A0A382DLK7_9ZZZZ</name>
<dbReference type="GO" id="GO:0046872">
    <property type="term" value="F:metal ion binding"/>
    <property type="evidence" value="ECO:0007669"/>
    <property type="project" value="UniProtKB-KW"/>
</dbReference>
<keyword evidence="7" id="KW-0274">FAD</keyword>
<evidence type="ECO:0000256" key="10">
    <source>
        <dbReference type="ARBA" id="ARBA00048540"/>
    </source>
</evidence>